<feature type="region of interest" description="Disordered" evidence="5">
    <location>
        <begin position="173"/>
        <end position="203"/>
    </location>
</feature>
<protein>
    <recommendedName>
        <fullName evidence="7">NEAT domain-containing protein</fullName>
    </recommendedName>
</protein>
<evidence type="ECO:0000259" key="7">
    <source>
        <dbReference type="PROSITE" id="PS50978"/>
    </source>
</evidence>
<keyword evidence="2" id="KW-0964">Secreted</keyword>
<feature type="domain" description="NEAT" evidence="7">
    <location>
        <begin position="505"/>
        <end position="629"/>
    </location>
</feature>
<dbReference type="SMART" id="SM00725">
    <property type="entry name" value="NEAT"/>
    <property type="match status" value="4"/>
</dbReference>
<dbReference type="eggNOG" id="COG5386">
    <property type="taxonomic scope" value="Bacteria"/>
</dbReference>
<keyword evidence="4" id="KW-0572">Peptidoglycan-anchor</keyword>
<dbReference type="NCBIfam" id="TIGR03063">
    <property type="entry name" value="srtB_target"/>
    <property type="match status" value="1"/>
</dbReference>
<dbReference type="InterPro" id="IPR050436">
    <property type="entry name" value="IsdA"/>
</dbReference>
<proteinExistence type="predicted"/>
<evidence type="ECO:0000256" key="1">
    <source>
        <dbReference type="ARBA" id="ARBA00004168"/>
    </source>
</evidence>
<evidence type="ECO:0000256" key="4">
    <source>
        <dbReference type="ARBA" id="ARBA00023088"/>
    </source>
</evidence>
<sequence length="719" mass="79604">MTTKIKKISSLLLIGLLFINLFPTTIVKADSVLKDGGEYKIQVNFFKDNTGNRTKESSAANGYIQQEATIKVESGQPYLYVTLKNSNWWKNFATSKSGEHPVAPSPVENYQDAYQDVEYSTPNNGERVAKIKINSIDNVVYSSMHIKVEGIPGFDYDNWYQVDLTMNPSSLTVVSEPSKPVEPETPVTTEPTNPTEPTEPTDPVTVTPLADGLYTIPFSAKHATQDKASSMQGYFDNPAWLKVENGHNFVALRINKSETVTSLQTTLGSSLTDATVLSTDEGSNSRIVQFEVSDLNQELLSHVTYQAPMGNGTIYQGKADFRFIFDGTKAIPTSEYPTATPKKLTDGLYTIPFTAKHATQDKASSMQGYFDNPAWLKVENGHNFVAVRINKSETVTSLQTTLGTGLTNATVLSTDEKTNSRIVQFEVTDLNQELASHVTYQAPMGNGTIYQGKADFRFIFETAAAKSATEYPTAEKPIEKPDPTPTPDPIPDPTPEKPVETKKLINGHQYSIQFQVNQENSSEKSMMDGYLLKPGIIKVENNQPYLYLTMKDSDWIKTFDHLENGVWQAAELVKTDSVANTRTVKYKISDETAETQVKTHVKIENVQGFEYDHDYLVSVKLDQSTLQDVTGQEIIPTQITPTPAIPNASLVDSALANQTAAKLGKPDFSTDGTVKTLAKKQENQTQNPKTMDTASIGLYGTLFTIATFYFLRRYQAAKK</sequence>
<dbReference type="CDD" id="cd06920">
    <property type="entry name" value="NEAT"/>
    <property type="match status" value="4"/>
</dbReference>
<feature type="domain" description="NEAT" evidence="7">
    <location>
        <begin position="209"/>
        <end position="333"/>
    </location>
</feature>
<evidence type="ECO:0000313" key="8">
    <source>
        <dbReference type="EMBL" id="KRN54163.1"/>
    </source>
</evidence>
<keyword evidence="9" id="KW-1185">Reference proteome</keyword>
<feature type="domain" description="NEAT" evidence="7">
    <location>
        <begin position="34"/>
        <end position="174"/>
    </location>
</feature>
<keyword evidence="6" id="KW-0472">Membrane</keyword>
<dbReference type="InterPro" id="IPR037250">
    <property type="entry name" value="NEAT_dom_sf"/>
</dbReference>
<evidence type="ECO:0000256" key="2">
    <source>
        <dbReference type="ARBA" id="ARBA00022512"/>
    </source>
</evidence>
<evidence type="ECO:0000256" key="6">
    <source>
        <dbReference type="SAM" id="Phobius"/>
    </source>
</evidence>
<evidence type="ECO:0000256" key="5">
    <source>
        <dbReference type="SAM" id="MobiDB-lite"/>
    </source>
</evidence>
<dbReference type="Pfam" id="PF05031">
    <property type="entry name" value="NEAT"/>
    <property type="match status" value="4"/>
</dbReference>
<dbReference type="InterPro" id="IPR006635">
    <property type="entry name" value="NEAT_dom"/>
</dbReference>
<keyword evidence="6" id="KW-1133">Transmembrane helix</keyword>
<organism evidence="8 9">
    <name type="scientific">Carnobacterium divergens DSM 20623</name>
    <dbReference type="NCBI Taxonomy" id="1449336"/>
    <lineage>
        <taxon>Bacteria</taxon>
        <taxon>Bacillati</taxon>
        <taxon>Bacillota</taxon>
        <taxon>Bacilli</taxon>
        <taxon>Lactobacillales</taxon>
        <taxon>Carnobacteriaceae</taxon>
        <taxon>Carnobacterium</taxon>
    </lineage>
</organism>
<feature type="domain" description="NEAT" evidence="7">
    <location>
        <begin position="344"/>
        <end position="468"/>
    </location>
</feature>
<name>A0A0R2HMI7_CARDV</name>
<dbReference type="SUPFAM" id="SSF158911">
    <property type="entry name" value="NEAT domain-like"/>
    <property type="match status" value="4"/>
</dbReference>
<evidence type="ECO:0000256" key="3">
    <source>
        <dbReference type="ARBA" id="ARBA00022729"/>
    </source>
</evidence>
<comment type="caution">
    <text evidence="8">The sequence shown here is derived from an EMBL/GenBank/DDBJ whole genome shotgun (WGS) entry which is preliminary data.</text>
</comment>
<dbReference type="GeneID" id="89588739"/>
<keyword evidence="3" id="KW-0732">Signal</keyword>
<gene>
    <name evidence="8" type="ORF">IV74_GL001741</name>
</gene>
<dbReference type="EMBL" id="JQBS01000035">
    <property type="protein sequence ID" value="KRN54163.1"/>
    <property type="molecule type" value="Genomic_DNA"/>
</dbReference>
<reference evidence="8 9" key="1">
    <citation type="journal article" date="2015" name="Genome Announc.">
        <title>Expanding the biotechnology potential of lactobacilli through comparative genomics of 213 strains and associated genera.</title>
        <authorList>
            <person name="Sun Z."/>
            <person name="Harris H.M."/>
            <person name="McCann A."/>
            <person name="Guo C."/>
            <person name="Argimon S."/>
            <person name="Zhang W."/>
            <person name="Yang X."/>
            <person name="Jeffery I.B."/>
            <person name="Cooney J.C."/>
            <person name="Kagawa T.F."/>
            <person name="Liu W."/>
            <person name="Song Y."/>
            <person name="Salvetti E."/>
            <person name="Wrobel A."/>
            <person name="Rasinkangas P."/>
            <person name="Parkhill J."/>
            <person name="Rea M.C."/>
            <person name="O'Sullivan O."/>
            <person name="Ritari J."/>
            <person name="Douillard F.P."/>
            <person name="Paul Ross R."/>
            <person name="Yang R."/>
            <person name="Briner A.E."/>
            <person name="Felis G.E."/>
            <person name="de Vos W.M."/>
            <person name="Barrangou R."/>
            <person name="Klaenhammer T.R."/>
            <person name="Caufield P.W."/>
            <person name="Cui Y."/>
            <person name="Zhang H."/>
            <person name="O'Toole P.W."/>
        </authorList>
    </citation>
    <scope>NUCLEOTIDE SEQUENCE [LARGE SCALE GENOMIC DNA]</scope>
    <source>
        <strain evidence="8 9">DSM 20623</strain>
    </source>
</reference>
<dbReference type="Gene3D" id="2.60.40.1850">
    <property type="match status" value="4"/>
</dbReference>
<dbReference type="PANTHER" id="PTHR37824:SF1">
    <property type="entry name" value="IRON-REGULATED SURFACE DETERMINANT PROTEIN C"/>
    <property type="match status" value="1"/>
</dbReference>
<feature type="compositionally biased region" description="Pro residues" evidence="5">
    <location>
        <begin position="483"/>
        <end position="493"/>
    </location>
</feature>
<dbReference type="PANTHER" id="PTHR37824">
    <property type="entry name" value="IRON-REGULATED SURFACE DETERMINANT PROTEIN C"/>
    <property type="match status" value="1"/>
</dbReference>
<dbReference type="Proteomes" id="UP000051658">
    <property type="component" value="Unassembled WGS sequence"/>
</dbReference>
<keyword evidence="6" id="KW-0812">Transmembrane</keyword>
<feature type="region of interest" description="Disordered" evidence="5">
    <location>
        <begin position="470"/>
        <end position="498"/>
    </location>
</feature>
<dbReference type="AlphaFoldDB" id="A0A0R2HMI7"/>
<dbReference type="RefSeq" id="WP_034570041.1">
    <property type="nucleotide sequence ID" value="NZ_JQBS01000035.1"/>
</dbReference>
<accession>A0A0R2HMI7</accession>
<dbReference type="PATRIC" id="fig|1449336.4.peg.1776"/>
<dbReference type="InterPro" id="IPR017502">
    <property type="entry name" value="Sortase_SrtB_target"/>
</dbReference>
<feature type="transmembrane region" description="Helical" evidence="6">
    <location>
        <begin position="693"/>
        <end position="711"/>
    </location>
</feature>
<evidence type="ECO:0000313" key="9">
    <source>
        <dbReference type="Proteomes" id="UP000051658"/>
    </source>
</evidence>
<keyword evidence="2" id="KW-0134">Cell wall</keyword>
<comment type="subcellular location">
    <subcellularLocation>
        <location evidence="1">Secreted</location>
        <location evidence="1">Cell wall</location>
        <topology evidence="1">Peptidoglycan-anchor</topology>
    </subcellularLocation>
</comment>
<dbReference type="PROSITE" id="PS50978">
    <property type="entry name" value="NEAT"/>
    <property type="match status" value="4"/>
</dbReference>